<gene>
    <name evidence="2" type="ORF">EV356DRAFT_499292</name>
</gene>
<reference evidence="2" key="1">
    <citation type="journal article" date="2020" name="Stud. Mycol.">
        <title>101 Dothideomycetes genomes: a test case for predicting lifestyles and emergence of pathogens.</title>
        <authorList>
            <person name="Haridas S."/>
            <person name="Albert R."/>
            <person name="Binder M."/>
            <person name="Bloem J."/>
            <person name="Labutti K."/>
            <person name="Salamov A."/>
            <person name="Andreopoulos B."/>
            <person name="Baker S."/>
            <person name="Barry K."/>
            <person name="Bills G."/>
            <person name="Bluhm B."/>
            <person name="Cannon C."/>
            <person name="Castanera R."/>
            <person name="Culley D."/>
            <person name="Daum C."/>
            <person name="Ezra D."/>
            <person name="Gonzalez J."/>
            <person name="Henrissat B."/>
            <person name="Kuo A."/>
            <person name="Liang C."/>
            <person name="Lipzen A."/>
            <person name="Lutzoni F."/>
            <person name="Magnuson J."/>
            <person name="Mondo S."/>
            <person name="Nolan M."/>
            <person name="Ohm R."/>
            <person name="Pangilinan J."/>
            <person name="Park H.-J."/>
            <person name="Ramirez L."/>
            <person name="Alfaro M."/>
            <person name="Sun H."/>
            <person name="Tritt A."/>
            <person name="Yoshinaga Y."/>
            <person name="Zwiers L.-H."/>
            <person name="Turgeon B."/>
            <person name="Goodwin S."/>
            <person name="Spatafora J."/>
            <person name="Crous P."/>
            <person name="Grigoriev I."/>
        </authorList>
    </citation>
    <scope>NUCLEOTIDE SEQUENCE</scope>
    <source>
        <strain evidence="2">Tuck. ex Michener</strain>
    </source>
</reference>
<keyword evidence="1" id="KW-0812">Transmembrane</keyword>
<organism evidence="2 3">
    <name type="scientific">Viridothelium virens</name>
    <name type="common">Speckled blister lichen</name>
    <name type="synonym">Trypethelium virens</name>
    <dbReference type="NCBI Taxonomy" id="1048519"/>
    <lineage>
        <taxon>Eukaryota</taxon>
        <taxon>Fungi</taxon>
        <taxon>Dikarya</taxon>
        <taxon>Ascomycota</taxon>
        <taxon>Pezizomycotina</taxon>
        <taxon>Dothideomycetes</taxon>
        <taxon>Dothideomycetes incertae sedis</taxon>
        <taxon>Trypetheliales</taxon>
        <taxon>Trypetheliaceae</taxon>
        <taxon>Viridothelium</taxon>
    </lineage>
</organism>
<accession>A0A6A6HCH2</accession>
<dbReference type="EMBL" id="ML991789">
    <property type="protein sequence ID" value="KAF2235692.1"/>
    <property type="molecule type" value="Genomic_DNA"/>
</dbReference>
<dbReference type="Proteomes" id="UP000800092">
    <property type="component" value="Unassembled WGS sequence"/>
</dbReference>
<keyword evidence="1" id="KW-1133">Transmembrane helix</keyword>
<proteinExistence type="predicted"/>
<evidence type="ECO:0000256" key="1">
    <source>
        <dbReference type="SAM" id="Phobius"/>
    </source>
</evidence>
<dbReference type="AlphaFoldDB" id="A0A6A6HCH2"/>
<evidence type="ECO:0000313" key="2">
    <source>
        <dbReference type="EMBL" id="KAF2235692.1"/>
    </source>
</evidence>
<keyword evidence="3" id="KW-1185">Reference proteome</keyword>
<name>A0A6A6HCH2_VIRVR</name>
<sequence length="56" mass="6397">MLGHCHPLGRQELCAYELHVLTYSNASMVGTFAMIMAWVRTSAINARHLPRMHCLR</sequence>
<evidence type="ECO:0000313" key="3">
    <source>
        <dbReference type="Proteomes" id="UP000800092"/>
    </source>
</evidence>
<keyword evidence="1" id="KW-0472">Membrane</keyword>
<protein>
    <submittedName>
        <fullName evidence="2">Uncharacterized protein</fullName>
    </submittedName>
</protein>
<feature type="transmembrane region" description="Helical" evidence="1">
    <location>
        <begin position="20"/>
        <end position="39"/>
    </location>
</feature>